<organism evidence="1">
    <name type="scientific">marine metagenome</name>
    <dbReference type="NCBI Taxonomy" id="408172"/>
    <lineage>
        <taxon>unclassified sequences</taxon>
        <taxon>metagenomes</taxon>
        <taxon>ecological metagenomes</taxon>
    </lineage>
</organism>
<protein>
    <submittedName>
        <fullName evidence="1">Uncharacterized protein</fullName>
    </submittedName>
</protein>
<evidence type="ECO:0000313" key="1">
    <source>
        <dbReference type="EMBL" id="SVC61585.1"/>
    </source>
</evidence>
<dbReference type="EMBL" id="UINC01101060">
    <property type="protein sequence ID" value="SVC61585.1"/>
    <property type="molecule type" value="Genomic_DNA"/>
</dbReference>
<sequence length="54" mass="6291">MPSPSTRLAVFQNDHTKYGQTLTFCVWTGQIPIDPSPVVVSHLRDHYDKPFIWY</sequence>
<accession>A0A382NMP6</accession>
<gene>
    <name evidence="1" type="ORF">METZ01_LOCUS314439</name>
</gene>
<name>A0A382NMP6_9ZZZZ</name>
<proteinExistence type="predicted"/>
<dbReference type="AlphaFoldDB" id="A0A382NMP6"/>
<reference evidence="1" key="1">
    <citation type="submission" date="2018-05" db="EMBL/GenBank/DDBJ databases">
        <authorList>
            <person name="Lanie J.A."/>
            <person name="Ng W.-L."/>
            <person name="Kazmierczak K.M."/>
            <person name="Andrzejewski T.M."/>
            <person name="Davidsen T.M."/>
            <person name="Wayne K.J."/>
            <person name="Tettelin H."/>
            <person name="Glass J.I."/>
            <person name="Rusch D."/>
            <person name="Podicherti R."/>
            <person name="Tsui H.-C.T."/>
            <person name="Winkler M.E."/>
        </authorList>
    </citation>
    <scope>NUCLEOTIDE SEQUENCE</scope>
</reference>